<comment type="subcellular location">
    <subcellularLocation>
        <location evidence="1">Cell membrane</location>
        <topology evidence="1">Multi-pass membrane protein</topology>
    </subcellularLocation>
</comment>
<evidence type="ECO:0000256" key="2">
    <source>
        <dbReference type="ARBA" id="ARBA00022475"/>
    </source>
</evidence>
<sequence>METNNPVIPQIYDVTWSVVAIASVALVVVALVSLSRTAPRLSPWLAVAWVALIVVVPILGAVAWLAIGRRAVPGERLPR</sequence>
<evidence type="ECO:0000313" key="8">
    <source>
        <dbReference type="EMBL" id="TDN45486.1"/>
    </source>
</evidence>
<evidence type="ECO:0000313" key="9">
    <source>
        <dbReference type="Proteomes" id="UP000295764"/>
    </source>
</evidence>
<evidence type="ECO:0000259" key="7">
    <source>
        <dbReference type="Pfam" id="PF13396"/>
    </source>
</evidence>
<feature type="transmembrane region" description="Helical" evidence="6">
    <location>
        <begin position="14"/>
        <end position="34"/>
    </location>
</feature>
<dbReference type="Pfam" id="PF13396">
    <property type="entry name" value="PLDc_N"/>
    <property type="match status" value="1"/>
</dbReference>
<keyword evidence="2" id="KW-1003">Cell membrane</keyword>
<evidence type="ECO:0000256" key="4">
    <source>
        <dbReference type="ARBA" id="ARBA00022989"/>
    </source>
</evidence>
<evidence type="ECO:0000256" key="5">
    <source>
        <dbReference type="ARBA" id="ARBA00023136"/>
    </source>
</evidence>
<keyword evidence="5 6" id="KW-0472">Membrane</keyword>
<dbReference type="Proteomes" id="UP000295764">
    <property type="component" value="Unassembled WGS sequence"/>
</dbReference>
<feature type="domain" description="Cardiolipin synthase N-terminal" evidence="7">
    <location>
        <begin position="25"/>
        <end position="69"/>
    </location>
</feature>
<protein>
    <submittedName>
        <fullName evidence="8">Phospholipase D-like protein</fullName>
    </submittedName>
</protein>
<dbReference type="InterPro" id="IPR027379">
    <property type="entry name" value="CLS_N"/>
</dbReference>
<dbReference type="EMBL" id="SNVW01000003">
    <property type="protein sequence ID" value="TDN45486.1"/>
    <property type="molecule type" value="Genomic_DNA"/>
</dbReference>
<keyword evidence="3 6" id="KW-0812">Transmembrane</keyword>
<accession>A0A4R6DKU1</accession>
<comment type="caution">
    <text evidence="8">The sequence shown here is derived from an EMBL/GenBank/DDBJ whole genome shotgun (WGS) entry which is preliminary data.</text>
</comment>
<reference evidence="8 9" key="1">
    <citation type="submission" date="2019-03" db="EMBL/GenBank/DDBJ databases">
        <title>Genomic analyses of the natural microbiome of Caenorhabditis elegans.</title>
        <authorList>
            <person name="Samuel B."/>
        </authorList>
    </citation>
    <scope>NUCLEOTIDE SEQUENCE [LARGE SCALE GENOMIC DNA]</scope>
    <source>
        <strain evidence="8 9">JUb65</strain>
    </source>
</reference>
<name>A0A4R6DKU1_9MICO</name>
<evidence type="ECO:0000256" key="3">
    <source>
        <dbReference type="ARBA" id="ARBA00022692"/>
    </source>
</evidence>
<keyword evidence="4 6" id="KW-1133">Transmembrane helix</keyword>
<feature type="transmembrane region" description="Helical" evidence="6">
    <location>
        <begin position="46"/>
        <end position="67"/>
    </location>
</feature>
<dbReference type="RefSeq" id="WP_133519275.1">
    <property type="nucleotide sequence ID" value="NZ_SNVW01000003.1"/>
</dbReference>
<dbReference type="AlphaFoldDB" id="A0A4R6DKU1"/>
<organism evidence="8 9">
    <name type="scientific">Curtobacterium flaccumfaciens</name>
    <dbReference type="NCBI Taxonomy" id="2035"/>
    <lineage>
        <taxon>Bacteria</taxon>
        <taxon>Bacillati</taxon>
        <taxon>Actinomycetota</taxon>
        <taxon>Actinomycetes</taxon>
        <taxon>Micrococcales</taxon>
        <taxon>Microbacteriaceae</taxon>
        <taxon>Curtobacterium</taxon>
    </lineage>
</organism>
<gene>
    <name evidence="8" type="ORF">EDF64_103410</name>
</gene>
<dbReference type="GO" id="GO:0005886">
    <property type="term" value="C:plasma membrane"/>
    <property type="evidence" value="ECO:0007669"/>
    <property type="project" value="UniProtKB-SubCell"/>
</dbReference>
<evidence type="ECO:0000256" key="6">
    <source>
        <dbReference type="SAM" id="Phobius"/>
    </source>
</evidence>
<proteinExistence type="predicted"/>
<evidence type="ECO:0000256" key="1">
    <source>
        <dbReference type="ARBA" id="ARBA00004651"/>
    </source>
</evidence>